<gene>
    <name evidence="1" type="ORF">FNH13_00130</name>
</gene>
<reference evidence="1 2" key="1">
    <citation type="submission" date="2019-07" db="EMBL/GenBank/DDBJ databases">
        <title>complete genome sequencing of Ornithinimicrobium sp. H23M54.</title>
        <authorList>
            <person name="Bae J.-W."/>
            <person name="Lee S.-Y."/>
        </authorList>
    </citation>
    <scope>NUCLEOTIDE SEQUENCE [LARGE SCALE GENOMIC DNA]</scope>
    <source>
        <strain evidence="1 2">H23M54</strain>
    </source>
</reference>
<dbReference type="OrthoDB" id="9882345at2"/>
<dbReference type="Proteomes" id="UP000315395">
    <property type="component" value="Chromosome"/>
</dbReference>
<protein>
    <submittedName>
        <fullName evidence="1">Uncharacterized protein</fullName>
    </submittedName>
</protein>
<dbReference type="RefSeq" id="WP_143781576.1">
    <property type="nucleotide sequence ID" value="NZ_CP041616.1"/>
</dbReference>
<sequence>MPTWLVWLHESMRRLGLGVVAAALLCAGCSGGGSETVEVTTTDQEGRPTVVTQEVTEAPEPTAGVDAAPATATLVDTVLDVPGGGRIAFDLPDTWTVQELRLAERTAAPDPQAQPPQQWCLVPPEELPAIDGCAGVLIAAGPDWLPGHAGAAYSVRQQEGWRSTSEPLACPFGEDGQPGDLAAATRTPDDATVTAAPTTLDDSEVDLLVTAGDGLPMTSTETEVDGRSVRYETWRVTCSLSEGAITPQVWHDLELGVLVRDYFGSPYSVALIASLRDA</sequence>
<dbReference type="KEGG" id="orz:FNH13_00130"/>
<name>A0A516G5V8_9MICO</name>
<accession>A0A516G5V8</accession>
<evidence type="ECO:0000313" key="1">
    <source>
        <dbReference type="EMBL" id="QDO86913.1"/>
    </source>
</evidence>
<organism evidence="1 2">
    <name type="scientific">Ornithinimicrobium ciconiae</name>
    <dbReference type="NCBI Taxonomy" id="2594265"/>
    <lineage>
        <taxon>Bacteria</taxon>
        <taxon>Bacillati</taxon>
        <taxon>Actinomycetota</taxon>
        <taxon>Actinomycetes</taxon>
        <taxon>Micrococcales</taxon>
        <taxon>Ornithinimicrobiaceae</taxon>
        <taxon>Ornithinimicrobium</taxon>
    </lineage>
</organism>
<keyword evidence="2" id="KW-1185">Reference proteome</keyword>
<dbReference type="EMBL" id="CP041616">
    <property type="protein sequence ID" value="QDO86913.1"/>
    <property type="molecule type" value="Genomic_DNA"/>
</dbReference>
<proteinExistence type="predicted"/>
<evidence type="ECO:0000313" key="2">
    <source>
        <dbReference type="Proteomes" id="UP000315395"/>
    </source>
</evidence>
<dbReference type="AlphaFoldDB" id="A0A516G5V8"/>